<reference evidence="1" key="1">
    <citation type="journal article" date="2021" name="PeerJ">
        <title>Extensive microbial diversity within the chicken gut microbiome revealed by metagenomics and culture.</title>
        <authorList>
            <person name="Gilroy R."/>
            <person name="Ravi A."/>
            <person name="Getino M."/>
            <person name="Pursley I."/>
            <person name="Horton D.L."/>
            <person name="Alikhan N.F."/>
            <person name="Baker D."/>
            <person name="Gharbi K."/>
            <person name="Hall N."/>
            <person name="Watson M."/>
            <person name="Adriaenssens E.M."/>
            <person name="Foster-Nyarko E."/>
            <person name="Jarju S."/>
            <person name="Secka A."/>
            <person name="Antonio M."/>
            <person name="Oren A."/>
            <person name="Chaudhuri R.R."/>
            <person name="La Ragione R."/>
            <person name="Hildebrand F."/>
            <person name="Pallen M.J."/>
        </authorList>
    </citation>
    <scope>NUCLEOTIDE SEQUENCE</scope>
    <source>
        <strain evidence="1">ChiHjej8B7-3636</strain>
    </source>
</reference>
<protein>
    <submittedName>
        <fullName evidence="1">Uncharacterized protein</fullName>
    </submittedName>
</protein>
<reference evidence="1" key="2">
    <citation type="submission" date="2021-04" db="EMBL/GenBank/DDBJ databases">
        <authorList>
            <person name="Gilroy R."/>
        </authorList>
    </citation>
    <scope>NUCLEOTIDE SEQUENCE</scope>
    <source>
        <strain evidence="1">ChiHjej8B7-3636</strain>
    </source>
</reference>
<dbReference type="Proteomes" id="UP000824220">
    <property type="component" value="Unassembled WGS sequence"/>
</dbReference>
<sequence length="140" mass="15821">MVAPTNIRFSSGVEERLASFVKLNAQSKNSVVNTAVSEWLRMQAHPRVRFIGIETGERRAALVDGPQVWTIAESWLAHEPEHRDVGEVAEVLDLPRRAVEAALDYWAENREEIDGILERHRAAQDDALAAWEARQRLQVA</sequence>
<proteinExistence type="predicted"/>
<dbReference type="AlphaFoldDB" id="A0A9D2H3S1"/>
<gene>
    <name evidence="1" type="ORF">H9800_00140</name>
</gene>
<name>A0A9D2H3S1_9MICO</name>
<organism evidence="1 2">
    <name type="scientific">Candidatus Microbacterium stercoravium</name>
    <dbReference type="NCBI Taxonomy" id="2838697"/>
    <lineage>
        <taxon>Bacteria</taxon>
        <taxon>Bacillati</taxon>
        <taxon>Actinomycetota</taxon>
        <taxon>Actinomycetes</taxon>
        <taxon>Micrococcales</taxon>
        <taxon>Microbacteriaceae</taxon>
        <taxon>Microbacterium</taxon>
    </lineage>
</organism>
<dbReference type="EMBL" id="DXAM01000003">
    <property type="protein sequence ID" value="HJA03259.1"/>
    <property type="molecule type" value="Genomic_DNA"/>
</dbReference>
<comment type="caution">
    <text evidence="1">The sequence shown here is derived from an EMBL/GenBank/DDBJ whole genome shotgun (WGS) entry which is preliminary data.</text>
</comment>
<evidence type="ECO:0000313" key="2">
    <source>
        <dbReference type="Proteomes" id="UP000824220"/>
    </source>
</evidence>
<evidence type="ECO:0000313" key="1">
    <source>
        <dbReference type="EMBL" id="HJA03259.1"/>
    </source>
</evidence>
<accession>A0A9D2H3S1</accession>